<sequence length="117" mass="13714">MEPIEANNPDLVDRLRIRNKARIEILLYKKGFRMQPTDLGLYKNLKIPDFEIRIGVGELGLSFLDRGNLFYYSHSVTEVERVLDYIETKWEQEGKRGLDIPFSRYLQVASNRNHEAA</sequence>
<gene>
    <name evidence="1" type="ORF">LEP1GSC036_0918</name>
</gene>
<reference evidence="1 2" key="1">
    <citation type="submission" date="2012-10" db="EMBL/GenBank/DDBJ databases">
        <authorList>
            <person name="Harkins D.M."/>
            <person name="Durkin A.S."/>
            <person name="Brinkac L.M."/>
            <person name="Haft D.H."/>
            <person name="Selengut J.D."/>
            <person name="Sanka R."/>
            <person name="DePew J."/>
            <person name="Purushe J."/>
            <person name="Whelen A.C."/>
            <person name="Vinetz J.M."/>
            <person name="Sutton G.G."/>
            <person name="Nierman W.C."/>
            <person name="Fouts D.E."/>
        </authorList>
    </citation>
    <scope>NUCLEOTIDE SEQUENCE [LARGE SCALE GENOMIC DNA]</scope>
    <source>
        <strain evidence="1 2">2006001853</strain>
    </source>
</reference>
<accession>A0A828YZ25</accession>
<dbReference type="Proteomes" id="UP000001338">
    <property type="component" value="Unassembled WGS sequence"/>
</dbReference>
<dbReference type="EMBL" id="AFLV02000064">
    <property type="protein sequence ID" value="EKR63053.1"/>
    <property type="molecule type" value="Genomic_DNA"/>
</dbReference>
<dbReference type="AlphaFoldDB" id="A0A828YZ25"/>
<proteinExistence type="predicted"/>
<organism evidence="1 2">
    <name type="scientific">Leptospira weilii str. 2006001853</name>
    <dbReference type="NCBI Taxonomy" id="1001589"/>
    <lineage>
        <taxon>Bacteria</taxon>
        <taxon>Pseudomonadati</taxon>
        <taxon>Spirochaetota</taxon>
        <taxon>Spirochaetia</taxon>
        <taxon>Leptospirales</taxon>
        <taxon>Leptospiraceae</taxon>
        <taxon>Leptospira</taxon>
    </lineage>
</organism>
<evidence type="ECO:0000313" key="1">
    <source>
        <dbReference type="EMBL" id="EKR63053.1"/>
    </source>
</evidence>
<protein>
    <submittedName>
        <fullName evidence="1">Uncharacterized protein</fullName>
    </submittedName>
</protein>
<comment type="caution">
    <text evidence="1">The sequence shown here is derived from an EMBL/GenBank/DDBJ whole genome shotgun (WGS) entry which is preliminary data.</text>
</comment>
<dbReference type="RefSeq" id="WP_004500359.1">
    <property type="nucleotide sequence ID" value="NZ_AFLV02000064.1"/>
</dbReference>
<name>A0A828YZ25_9LEPT</name>
<evidence type="ECO:0000313" key="2">
    <source>
        <dbReference type="Proteomes" id="UP000001338"/>
    </source>
</evidence>